<dbReference type="OrthoDB" id="10524458at2759"/>
<name>A0A9P8VAK6_9PEZI</name>
<organism evidence="1 2">
    <name type="scientific">Plectosphaerella plurivora</name>
    <dbReference type="NCBI Taxonomy" id="936078"/>
    <lineage>
        <taxon>Eukaryota</taxon>
        <taxon>Fungi</taxon>
        <taxon>Dikarya</taxon>
        <taxon>Ascomycota</taxon>
        <taxon>Pezizomycotina</taxon>
        <taxon>Sordariomycetes</taxon>
        <taxon>Hypocreomycetidae</taxon>
        <taxon>Glomerellales</taxon>
        <taxon>Plectosphaerellaceae</taxon>
        <taxon>Plectosphaerella</taxon>
    </lineage>
</organism>
<evidence type="ECO:0000313" key="2">
    <source>
        <dbReference type="Proteomes" id="UP000770015"/>
    </source>
</evidence>
<evidence type="ECO:0000313" key="1">
    <source>
        <dbReference type="EMBL" id="KAH6686671.1"/>
    </source>
</evidence>
<reference evidence="1" key="1">
    <citation type="journal article" date="2021" name="Nat. Commun.">
        <title>Genetic determinants of endophytism in the Arabidopsis root mycobiome.</title>
        <authorList>
            <person name="Mesny F."/>
            <person name="Miyauchi S."/>
            <person name="Thiergart T."/>
            <person name="Pickel B."/>
            <person name="Atanasova L."/>
            <person name="Karlsson M."/>
            <person name="Huettel B."/>
            <person name="Barry K.W."/>
            <person name="Haridas S."/>
            <person name="Chen C."/>
            <person name="Bauer D."/>
            <person name="Andreopoulos W."/>
            <person name="Pangilinan J."/>
            <person name="LaButti K."/>
            <person name="Riley R."/>
            <person name="Lipzen A."/>
            <person name="Clum A."/>
            <person name="Drula E."/>
            <person name="Henrissat B."/>
            <person name="Kohler A."/>
            <person name="Grigoriev I.V."/>
            <person name="Martin F.M."/>
            <person name="Hacquard S."/>
        </authorList>
    </citation>
    <scope>NUCLEOTIDE SEQUENCE</scope>
    <source>
        <strain evidence="1">MPI-SDFR-AT-0117</strain>
    </source>
</reference>
<dbReference type="AlphaFoldDB" id="A0A9P8VAK6"/>
<accession>A0A9P8VAK6</accession>
<sequence>MVDTEAAIDSAYEACWDRSCPLRLASDSAPSDIRARIDAVIADLDANSASVIVDGQIHVVRSKTLRSAVLNPAYFPMDPFDLIVNRIEAIPEGDFTDAVTKMVPEDFTASDAARLVPVTEVGAIIRCLDLQKP</sequence>
<dbReference type="EMBL" id="JAGSXJ010000012">
    <property type="protein sequence ID" value="KAH6686671.1"/>
    <property type="molecule type" value="Genomic_DNA"/>
</dbReference>
<gene>
    <name evidence="1" type="ORF">F5X68DRAFT_275999</name>
</gene>
<keyword evidence="2" id="KW-1185">Reference proteome</keyword>
<comment type="caution">
    <text evidence="1">The sequence shown here is derived from an EMBL/GenBank/DDBJ whole genome shotgun (WGS) entry which is preliminary data.</text>
</comment>
<protein>
    <submittedName>
        <fullName evidence="1">Uncharacterized protein</fullName>
    </submittedName>
</protein>
<proteinExistence type="predicted"/>
<dbReference type="Proteomes" id="UP000770015">
    <property type="component" value="Unassembled WGS sequence"/>
</dbReference>